<keyword evidence="10" id="KW-0175">Coiled coil</keyword>
<dbReference type="Pfam" id="PF13426">
    <property type="entry name" value="PAS_9"/>
    <property type="match status" value="1"/>
</dbReference>
<dbReference type="AlphaFoldDB" id="A0A6A4WK60"/>
<evidence type="ECO:0000256" key="4">
    <source>
        <dbReference type="ARBA" id="ARBA00022882"/>
    </source>
</evidence>
<evidence type="ECO:0000259" key="11">
    <source>
        <dbReference type="PROSITE" id="PS50113"/>
    </source>
</evidence>
<keyword evidence="3" id="KW-0812">Transmembrane</keyword>
<dbReference type="GO" id="GO:0042391">
    <property type="term" value="P:regulation of membrane potential"/>
    <property type="evidence" value="ECO:0007669"/>
    <property type="project" value="TreeGrafter"/>
</dbReference>
<comment type="subcellular location">
    <subcellularLocation>
        <location evidence="1">Membrane</location>
        <topology evidence="1">Multi-pass membrane protein</topology>
    </subcellularLocation>
</comment>
<keyword evidence="13" id="KW-1185">Reference proteome</keyword>
<name>A0A6A4WK60_AMPAM</name>
<feature type="domain" description="PAC" evidence="11">
    <location>
        <begin position="80"/>
        <end position="140"/>
    </location>
</feature>
<evidence type="ECO:0000256" key="9">
    <source>
        <dbReference type="ARBA" id="ARBA00034430"/>
    </source>
</evidence>
<reference evidence="12 13" key="1">
    <citation type="submission" date="2019-07" db="EMBL/GenBank/DDBJ databases">
        <title>Draft genome assembly of a fouling barnacle, Amphibalanus amphitrite (Darwin, 1854): The first reference genome for Thecostraca.</title>
        <authorList>
            <person name="Kim W."/>
        </authorList>
    </citation>
    <scope>NUCLEOTIDE SEQUENCE [LARGE SCALE GENOMIC DNA]</scope>
    <source>
        <strain evidence="12">SNU_AA5</strain>
        <tissue evidence="12">Soma without cirri and trophi</tissue>
    </source>
</reference>
<dbReference type="GO" id="GO:0034702">
    <property type="term" value="C:monoatomic ion channel complex"/>
    <property type="evidence" value="ECO:0007669"/>
    <property type="project" value="UniProtKB-KW"/>
</dbReference>
<evidence type="ECO:0000256" key="10">
    <source>
        <dbReference type="SAM" id="Coils"/>
    </source>
</evidence>
<evidence type="ECO:0000313" key="13">
    <source>
        <dbReference type="Proteomes" id="UP000440578"/>
    </source>
</evidence>
<dbReference type="EMBL" id="VIIS01000984">
    <property type="protein sequence ID" value="KAF0303032.1"/>
    <property type="molecule type" value="Genomic_DNA"/>
</dbReference>
<dbReference type="CDD" id="cd00130">
    <property type="entry name" value="PAS"/>
    <property type="match status" value="1"/>
</dbReference>
<dbReference type="PROSITE" id="PS50113">
    <property type="entry name" value="PAC"/>
    <property type="match status" value="1"/>
</dbReference>
<evidence type="ECO:0000256" key="3">
    <source>
        <dbReference type="ARBA" id="ARBA00022692"/>
    </source>
</evidence>
<evidence type="ECO:0000256" key="5">
    <source>
        <dbReference type="ARBA" id="ARBA00022989"/>
    </source>
</evidence>
<keyword evidence="7" id="KW-0472">Membrane</keyword>
<protein>
    <submittedName>
        <fullName evidence="12">Potassium voltage-gated channel subfamily H member 8</fullName>
    </submittedName>
</protein>
<dbReference type="Gene3D" id="3.30.450.20">
    <property type="entry name" value="PAS domain"/>
    <property type="match status" value="1"/>
</dbReference>
<dbReference type="FunFam" id="3.30.450.20:FF:000001">
    <property type="entry name" value="Potassium voltage-gated channel subfamily H member 7"/>
    <property type="match status" value="1"/>
</dbReference>
<dbReference type="PANTHER" id="PTHR10217:SF637">
    <property type="entry name" value="EAG-LIKE K[+] CHANNEL, ISOFORM A"/>
    <property type="match status" value="1"/>
</dbReference>
<gene>
    <name evidence="12" type="primary">KCNH8_1</name>
    <name evidence="12" type="ORF">FJT64_024956</name>
</gene>
<evidence type="ECO:0000256" key="7">
    <source>
        <dbReference type="ARBA" id="ARBA00023136"/>
    </source>
</evidence>
<dbReference type="Proteomes" id="UP000440578">
    <property type="component" value="Unassembled WGS sequence"/>
</dbReference>
<keyword evidence="5" id="KW-1133">Transmembrane helix</keyword>
<dbReference type="InterPro" id="IPR000700">
    <property type="entry name" value="PAS-assoc_C"/>
</dbReference>
<dbReference type="InterPro" id="IPR001610">
    <property type="entry name" value="PAC"/>
</dbReference>
<dbReference type="SMART" id="SM00086">
    <property type="entry name" value="PAC"/>
    <property type="match status" value="1"/>
</dbReference>
<dbReference type="GO" id="GO:0005249">
    <property type="term" value="F:voltage-gated potassium channel activity"/>
    <property type="evidence" value="ECO:0007669"/>
    <property type="project" value="TreeGrafter"/>
</dbReference>
<evidence type="ECO:0000256" key="6">
    <source>
        <dbReference type="ARBA" id="ARBA00023065"/>
    </source>
</evidence>
<comment type="caution">
    <text evidence="12">The sequence shown here is derived from an EMBL/GenBank/DDBJ whole genome shotgun (WGS) entry which is preliminary data.</text>
</comment>
<keyword evidence="8" id="KW-0407">Ion channel</keyword>
<keyword evidence="6" id="KW-0406">Ion transport</keyword>
<organism evidence="12 13">
    <name type="scientific">Amphibalanus amphitrite</name>
    <name type="common">Striped barnacle</name>
    <name type="synonym">Balanus amphitrite</name>
    <dbReference type="NCBI Taxonomy" id="1232801"/>
    <lineage>
        <taxon>Eukaryota</taxon>
        <taxon>Metazoa</taxon>
        <taxon>Ecdysozoa</taxon>
        <taxon>Arthropoda</taxon>
        <taxon>Crustacea</taxon>
        <taxon>Multicrustacea</taxon>
        <taxon>Cirripedia</taxon>
        <taxon>Thoracica</taxon>
        <taxon>Thoracicalcarea</taxon>
        <taxon>Balanomorpha</taxon>
        <taxon>Balanoidea</taxon>
        <taxon>Balanidae</taxon>
        <taxon>Amphibalaninae</taxon>
        <taxon>Amphibalanus</taxon>
    </lineage>
</organism>
<accession>A0A6A4WK60</accession>
<dbReference type="OrthoDB" id="447251at2759"/>
<comment type="catalytic activity">
    <reaction evidence="9">
        <text>K(+)(in) = K(+)(out)</text>
        <dbReference type="Rhea" id="RHEA:29463"/>
        <dbReference type="ChEBI" id="CHEBI:29103"/>
    </reaction>
</comment>
<feature type="coiled-coil region" evidence="10">
    <location>
        <begin position="63"/>
        <end position="90"/>
    </location>
</feature>
<dbReference type="PANTHER" id="PTHR10217">
    <property type="entry name" value="VOLTAGE AND LIGAND GATED POTASSIUM CHANNEL"/>
    <property type="match status" value="1"/>
</dbReference>
<proteinExistence type="predicted"/>
<sequence length="162" mass="18350">MEPRIRAAESRTDSNFVLGNAKVSATFPIVYCSDGFCDLTGFARAQIMQKGCACRFLYGADTAEDHRRQIELALQEKTELKLEVMFYRKNGEWPADMACSPFWCLLDIVPIKNEKREVVLFLASHKDITPTKVAQMSTLSYEDQDDDHLCDNGERGRSPCPC</sequence>
<dbReference type="InterPro" id="IPR000014">
    <property type="entry name" value="PAS"/>
</dbReference>
<keyword evidence="4" id="KW-0851">Voltage-gated channel</keyword>
<evidence type="ECO:0000313" key="12">
    <source>
        <dbReference type="EMBL" id="KAF0303032.1"/>
    </source>
</evidence>
<keyword evidence="2" id="KW-0813">Transport</keyword>
<dbReference type="SUPFAM" id="SSF55785">
    <property type="entry name" value="PYP-like sensor domain (PAS domain)"/>
    <property type="match status" value="1"/>
</dbReference>
<dbReference type="GO" id="GO:0005886">
    <property type="term" value="C:plasma membrane"/>
    <property type="evidence" value="ECO:0007669"/>
    <property type="project" value="TreeGrafter"/>
</dbReference>
<dbReference type="InterPro" id="IPR050818">
    <property type="entry name" value="KCNH_animal-type"/>
</dbReference>
<dbReference type="NCBIfam" id="TIGR00229">
    <property type="entry name" value="sensory_box"/>
    <property type="match status" value="1"/>
</dbReference>
<evidence type="ECO:0000256" key="8">
    <source>
        <dbReference type="ARBA" id="ARBA00023303"/>
    </source>
</evidence>
<dbReference type="InterPro" id="IPR035965">
    <property type="entry name" value="PAS-like_dom_sf"/>
</dbReference>
<evidence type="ECO:0000256" key="1">
    <source>
        <dbReference type="ARBA" id="ARBA00004141"/>
    </source>
</evidence>
<evidence type="ECO:0000256" key="2">
    <source>
        <dbReference type="ARBA" id="ARBA00022448"/>
    </source>
</evidence>